<sequence>MATRARAEFERDLQTLRQEVLNLGSMVEKAVERAVEALKRYDVSLAQSIIERDREIDERSYALEERALLLIATQQPMATDLRIIAATLFIISELERIGDYAEGLAKIAIRLSAWPPLKPLIDIPRMAEISIDMLRQALDAFIEMDLERCRAIWRRDDEVDALYDQVYRELLTYMMSDPRTIERATLLLWAAHNLERIADRVTNICERVAFVITGDPRALVSPAEPDYAGERGAEFDVE</sequence>
<dbReference type="GO" id="GO:0045936">
    <property type="term" value="P:negative regulation of phosphate metabolic process"/>
    <property type="evidence" value="ECO:0007669"/>
    <property type="project" value="InterPro"/>
</dbReference>
<dbReference type="PANTHER" id="PTHR42930:SF3">
    <property type="entry name" value="PHOSPHATE-SPECIFIC TRANSPORT SYSTEM ACCESSORY PROTEIN PHOU"/>
    <property type="match status" value="1"/>
</dbReference>
<evidence type="ECO:0000256" key="1">
    <source>
        <dbReference type="ARBA" id="ARBA00004496"/>
    </source>
</evidence>
<name>A0A7C1G2U6_THERO</name>
<comment type="function">
    <text evidence="7 8">Plays a role in the regulation of phosphate uptake.</text>
</comment>
<reference evidence="10" key="1">
    <citation type="journal article" date="2020" name="mSystems">
        <title>Genome- and Community-Level Interaction Insights into Carbon Utilization and Element Cycling Functions of Hydrothermarchaeota in Hydrothermal Sediment.</title>
        <authorList>
            <person name="Zhou Z."/>
            <person name="Liu Y."/>
            <person name="Xu W."/>
            <person name="Pan J."/>
            <person name="Luo Z.H."/>
            <person name="Li M."/>
        </authorList>
    </citation>
    <scope>NUCLEOTIDE SEQUENCE [LARGE SCALE GENOMIC DNA]</scope>
    <source>
        <strain evidence="10">SpSt-222</strain>
    </source>
</reference>
<dbReference type="GO" id="GO:0005737">
    <property type="term" value="C:cytoplasm"/>
    <property type="evidence" value="ECO:0007669"/>
    <property type="project" value="UniProtKB-SubCell"/>
</dbReference>
<comment type="similarity">
    <text evidence="2 8">Belongs to the PhoU family.</text>
</comment>
<dbReference type="SUPFAM" id="SSF109755">
    <property type="entry name" value="PhoU-like"/>
    <property type="match status" value="1"/>
</dbReference>
<evidence type="ECO:0000256" key="8">
    <source>
        <dbReference type="PIRNR" id="PIRNR003107"/>
    </source>
</evidence>
<evidence type="ECO:0000259" key="9">
    <source>
        <dbReference type="Pfam" id="PF01895"/>
    </source>
</evidence>
<evidence type="ECO:0000256" key="4">
    <source>
        <dbReference type="ARBA" id="ARBA00022448"/>
    </source>
</evidence>
<feature type="domain" description="PhoU" evidence="9">
    <location>
        <begin position="21"/>
        <end position="107"/>
    </location>
</feature>
<comment type="subunit">
    <text evidence="3 8">Homodimer.</text>
</comment>
<gene>
    <name evidence="10" type="primary">phoU</name>
    <name evidence="10" type="ORF">ENP47_06810</name>
</gene>
<evidence type="ECO:0000256" key="2">
    <source>
        <dbReference type="ARBA" id="ARBA00008107"/>
    </source>
</evidence>
<comment type="subcellular location">
    <subcellularLocation>
        <location evidence="1 8">Cytoplasm</location>
    </subcellularLocation>
</comment>
<keyword evidence="6 8" id="KW-0592">Phosphate transport</keyword>
<dbReference type="NCBIfam" id="TIGR02135">
    <property type="entry name" value="phoU_full"/>
    <property type="match status" value="1"/>
</dbReference>
<dbReference type="GO" id="GO:0030643">
    <property type="term" value="P:intracellular phosphate ion homeostasis"/>
    <property type="evidence" value="ECO:0007669"/>
    <property type="project" value="InterPro"/>
</dbReference>
<keyword evidence="5 8" id="KW-0963">Cytoplasm</keyword>
<dbReference type="PIRSF" id="PIRSF003107">
    <property type="entry name" value="PhoU"/>
    <property type="match status" value="1"/>
</dbReference>
<dbReference type="GO" id="GO:0006817">
    <property type="term" value="P:phosphate ion transport"/>
    <property type="evidence" value="ECO:0007669"/>
    <property type="project" value="UniProtKB-KW"/>
</dbReference>
<dbReference type="InterPro" id="IPR026022">
    <property type="entry name" value="PhoU_dom"/>
</dbReference>
<dbReference type="EMBL" id="DSJL01000011">
    <property type="protein sequence ID" value="HEF65290.1"/>
    <property type="molecule type" value="Genomic_DNA"/>
</dbReference>
<dbReference type="PANTHER" id="PTHR42930">
    <property type="entry name" value="PHOSPHATE-SPECIFIC TRANSPORT SYSTEM ACCESSORY PROTEIN PHOU"/>
    <property type="match status" value="1"/>
</dbReference>
<evidence type="ECO:0000313" key="10">
    <source>
        <dbReference type="EMBL" id="HEF65290.1"/>
    </source>
</evidence>
<dbReference type="Gene3D" id="1.20.58.220">
    <property type="entry name" value="Phosphate transport system protein phou homolog 2, domain 2"/>
    <property type="match status" value="1"/>
</dbReference>
<dbReference type="AlphaFoldDB" id="A0A7C1G2U6"/>
<keyword evidence="4 8" id="KW-0813">Transport</keyword>
<dbReference type="InterPro" id="IPR038078">
    <property type="entry name" value="PhoU-like_sf"/>
</dbReference>
<feature type="domain" description="PhoU" evidence="9">
    <location>
        <begin position="123"/>
        <end position="208"/>
    </location>
</feature>
<evidence type="ECO:0000256" key="7">
    <source>
        <dbReference type="ARBA" id="ARBA00056181"/>
    </source>
</evidence>
<organism evidence="10">
    <name type="scientific">Thermomicrobium roseum</name>
    <dbReference type="NCBI Taxonomy" id="500"/>
    <lineage>
        <taxon>Bacteria</taxon>
        <taxon>Pseudomonadati</taxon>
        <taxon>Thermomicrobiota</taxon>
        <taxon>Thermomicrobia</taxon>
        <taxon>Thermomicrobiales</taxon>
        <taxon>Thermomicrobiaceae</taxon>
        <taxon>Thermomicrobium</taxon>
    </lineage>
</organism>
<evidence type="ECO:0000256" key="5">
    <source>
        <dbReference type="ARBA" id="ARBA00022490"/>
    </source>
</evidence>
<comment type="caution">
    <text evidence="10">The sequence shown here is derived from an EMBL/GenBank/DDBJ whole genome shotgun (WGS) entry which is preliminary data.</text>
</comment>
<proteinExistence type="inferred from homology"/>
<dbReference type="InterPro" id="IPR028366">
    <property type="entry name" value="PhoU"/>
</dbReference>
<dbReference type="Pfam" id="PF01895">
    <property type="entry name" value="PhoU"/>
    <property type="match status" value="2"/>
</dbReference>
<protein>
    <recommendedName>
        <fullName evidence="8">Phosphate-specific transport system accessory protein PhoU</fullName>
    </recommendedName>
</protein>
<dbReference type="FunFam" id="1.20.58.220:FF:000004">
    <property type="entry name" value="Phosphate-specific transport system accessory protein PhoU"/>
    <property type="match status" value="1"/>
</dbReference>
<evidence type="ECO:0000256" key="3">
    <source>
        <dbReference type="ARBA" id="ARBA00011738"/>
    </source>
</evidence>
<accession>A0A7C1G2U6</accession>
<evidence type="ECO:0000256" key="6">
    <source>
        <dbReference type="ARBA" id="ARBA00022592"/>
    </source>
</evidence>